<evidence type="ECO:0000313" key="8">
    <source>
        <dbReference type="Proteomes" id="UP000236220"/>
    </source>
</evidence>
<dbReference type="SUPFAM" id="SSF140804">
    <property type="entry name" value="YidB-like"/>
    <property type="match status" value="1"/>
</dbReference>
<evidence type="ECO:0000256" key="2">
    <source>
        <dbReference type="ARBA" id="ARBA00023136"/>
    </source>
</evidence>
<dbReference type="PRINTS" id="PR01023">
    <property type="entry name" value="NAFLGMOTY"/>
</dbReference>
<dbReference type="InterPro" id="IPR050330">
    <property type="entry name" value="Bact_OuterMem_StrucFunc"/>
</dbReference>
<keyword evidence="5" id="KW-1133">Transmembrane helix</keyword>
<dbReference type="SUPFAM" id="SSF103088">
    <property type="entry name" value="OmpA-like"/>
    <property type="match status" value="1"/>
</dbReference>
<dbReference type="InterPro" id="IPR036737">
    <property type="entry name" value="OmpA-like_sf"/>
</dbReference>
<dbReference type="PANTHER" id="PTHR30329">
    <property type="entry name" value="STATOR ELEMENT OF FLAGELLAR MOTOR COMPLEX"/>
    <property type="match status" value="1"/>
</dbReference>
<comment type="subcellular location">
    <subcellularLocation>
        <location evidence="1">Cell outer membrane</location>
    </subcellularLocation>
</comment>
<sequence length="489" mass="49503">MFDSILQDVATRYGISLEKAKQLLGMLVAVIFNEKRGGPAGFVDLFRSHGLGDLIASWIGHGPNQAISPAQLESVLGSDTVGHIAQHAGVDAGTASTALSAMLPEVFHTLTEDGQIPVGSAIPERLHGYLGGIGDFMHGIGTGVIGAGAGVIGAGTAAVGAVGAAGGKAVDAIGGLGNRATAAATGGSGSSGSSKWLPWVLLAALVAIGLFLLSRCNKAPEPATSAPAVTTPSDTAKPATAASAQPSLKIDNQDGSVNVGGQLVDADKTRLADALKQTFGADAVKGDISADATTAPAGWLDKVIAVLPDLKAKGVKFAIDGDKVKIDLSGVPEGDRAALSDKIRDAFAGFEISGLYDKGADALSKLKDGFSADDLVKALSLMGIRFDTGKATITKDSLEILTKAADTIKRAPAGTKIEVGGYTDNTGNAAANMKLSQERADAVVAKLKELGVTDGILSGKGYGQDKPVADNGTADGRAKNRRIEFTVAK</sequence>
<proteinExistence type="predicted"/>
<dbReference type="InterPro" id="IPR006665">
    <property type="entry name" value="OmpA-like"/>
</dbReference>
<protein>
    <submittedName>
        <fullName evidence="7">OmpA family protein</fullName>
    </submittedName>
</protein>
<dbReference type="InterPro" id="IPR027405">
    <property type="entry name" value="YidB-like"/>
</dbReference>
<dbReference type="Proteomes" id="UP000236220">
    <property type="component" value="Unassembled WGS sequence"/>
</dbReference>
<organism evidence="7 8">
    <name type="scientific">Solilutibacter silvestris</name>
    <dbReference type="NCBI Taxonomy" id="1645665"/>
    <lineage>
        <taxon>Bacteria</taxon>
        <taxon>Pseudomonadati</taxon>
        <taxon>Pseudomonadota</taxon>
        <taxon>Gammaproteobacteria</taxon>
        <taxon>Lysobacterales</taxon>
        <taxon>Lysobacteraceae</taxon>
        <taxon>Solilutibacter</taxon>
    </lineage>
</organism>
<dbReference type="Pfam" id="PF20159">
    <property type="entry name" value="YidB"/>
    <property type="match status" value="1"/>
</dbReference>
<evidence type="ECO:0000256" key="5">
    <source>
        <dbReference type="SAM" id="Phobius"/>
    </source>
</evidence>
<dbReference type="InterPro" id="IPR045372">
    <property type="entry name" value="YidB"/>
</dbReference>
<gene>
    <name evidence="7" type="ORF">Lysil_1875</name>
</gene>
<dbReference type="PROSITE" id="PS51123">
    <property type="entry name" value="OMPA_2"/>
    <property type="match status" value="1"/>
</dbReference>
<reference evidence="7 8" key="1">
    <citation type="submission" date="2017-08" db="EMBL/GenBank/DDBJ databases">
        <title>Lysobacter sylvestris genome.</title>
        <authorList>
            <person name="Zhang D.-C."/>
            <person name="Albuquerque L."/>
            <person name="Franca L."/>
            <person name="Froufe H.J.C."/>
            <person name="Barroso C."/>
            <person name="Egas C."/>
            <person name="Da Costa M."/>
            <person name="Margesin R."/>
        </authorList>
    </citation>
    <scope>NUCLEOTIDE SEQUENCE [LARGE SCALE GENOMIC DNA]</scope>
    <source>
        <strain evidence="7 8">AM20-91</strain>
    </source>
</reference>
<dbReference type="PROSITE" id="PS01068">
    <property type="entry name" value="OMPA_1"/>
    <property type="match status" value="1"/>
</dbReference>
<keyword evidence="8" id="KW-1185">Reference proteome</keyword>
<dbReference type="GO" id="GO:0009279">
    <property type="term" value="C:cell outer membrane"/>
    <property type="evidence" value="ECO:0007669"/>
    <property type="project" value="UniProtKB-SubCell"/>
</dbReference>
<evidence type="ECO:0000313" key="7">
    <source>
        <dbReference type="EMBL" id="PNS07699.1"/>
    </source>
</evidence>
<feature type="region of interest" description="Disordered" evidence="4">
    <location>
        <begin position="221"/>
        <end position="254"/>
    </location>
</feature>
<dbReference type="RefSeq" id="WP_103075377.1">
    <property type="nucleotide sequence ID" value="NZ_NPZB01000002.1"/>
</dbReference>
<dbReference type="InterPro" id="IPR006664">
    <property type="entry name" value="OMP_bac"/>
</dbReference>
<evidence type="ECO:0000259" key="6">
    <source>
        <dbReference type="PROSITE" id="PS51123"/>
    </source>
</evidence>
<dbReference type="InterPro" id="IPR006690">
    <property type="entry name" value="OMPA-like_CS"/>
</dbReference>
<keyword evidence="5" id="KW-0812">Transmembrane</keyword>
<keyword evidence="2 3" id="KW-0472">Membrane</keyword>
<dbReference type="AlphaFoldDB" id="A0A2K1PY39"/>
<dbReference type="Gene3D" id="1.10.10.690">
    <property type="entry name" value="YidB-like"/>
    <property type="match status" value="1"/>
</dbReference>
<evidence type="ECO:0000256" key="4">
    <source>
        <dbReference type="SAM" id="MobiDB-lite"/>
    </source>
</evidence>
<dbReference type="CDD" id="cd07185">
    <property type="entry name" value="OmpA_C-like"/>
    <property type="match status" value="1"/>
</dbReference>
<name>A0A2K1PY39_9GAMM</name>
<dbReference type="EMBL" id="NPZB01000002">
    <property type="protein sequence ID" value="PNS07699.1"/>
    <property type="molecule type" value="Genomic_DNA"/>
</dbReference>
<evidence type="ECO:0000256" key="3">
    <source>
        <dbReference type="PROSITE-ProRule" id="PRU00473"/>
    </source>
</evidence>
<dbReference type="PANTHER" id="PTHR30329:SF20">
    <property type="entry name" value="EXPORTED PROTEIN"/>
    <property type="match status" value="1"/>
</dbReference>
<feature type="domain" description="OmpA-like" evidence="6">
    <location>
        <begin position="373"/>
        <end position="489"/>
    </location>
</feature>
<dbReference type="Pfam" id="PF00691">
    <property type="entry name" value="OmpA"/>
    <property type="match status" value="1"/>
</dbReference>
<comment type="caution">
    <text evidence="7">The sequence shown here is derived from an EMBL/GenBank/DDBJ whole genome shotgun (WGS) entry which is preliminary data.</text>
</comment>
<dbReference type="OrthoDB" id="9782229at2"/>
<feature type="transmembrane region" description="Helical" evidence="5">
    <location>
        <begin position="196"/>
        <end position="213"/>
    </location>
</feature>
<dbReference type="Gene3D" id="3.30.1330.60">
    <property type="entry name" value="OmpA-like domain"/>
    <property type="match status" value="1"/>
</dbReference>
<accession>A0A2K1PY39</accession>
<dbReference type="PRINTS" id="PR01021">
    <property type="entry name" value="OMPADOMAIN"/>
</dbReference>
<evidence type="ECO:0000256" key="1">
    <source>
        <dbReference type="ARBA" id="ARBA00004442"/>
    </source>
</evidence>